<evidence type="ECO:0000256" key="2">
    <source>
        <dbReference type="ARBA" id="ARBA00013061"/>
    </source>
</evidence>
<feature type="binding site" evidence="7">
    <location>
        <position position="153"/>
    </location>
    <ligand>
        <name>(2R)-3-phosphoglycerate</name>
        <dbReference type="ChEBI" id="CHEBI:58272"/>
    </ligand>
</feature>
<evidence type="ECO:0000256" key="6">
    <source>
        <dbReference type="ARBA" id="ARBA00022840"/>
    </source>
</evidence>
<evidence type="ECO:0000256" key="8">
    <source>
        <dbReference type="PIRSR" id="PIRSR000724-2"/>
    </source>
</evidence>
<dbReference type="SUPFAM" id="SSF53748">
    <property type="entry name" value="Phosphoglycerate kinase"/>
    <property type="match status" value="1"/>
</dbReference>
<dbReference type="Proteomes" id="UP000177960">
    <property type="component" value="Unassembled WGS sequence"/>
</dbReference>
<keyword evidence="4" id="KW-0547">Nucleotide-binding</keyword>
<dbReference type="GO" id="GO:0006094">
    <property type="term" value="P:gluconeogenesis"/>
    <property type="evidence" value="ECO:0007669"/>
    <property type="project" value="TreeGrafter"/>
</dbReference>
<evidence type="ECO:0000256" key="9">
    <source>
        <dbReference type="RuleBase" id="RU000532"/>
    </source>
</evidence>
<dbReference type="InterPro" id="IPR001576">
    <property type="entry name" value="Phosphoglycerate_kinase"/>
</dbReference>
<dbReference type="PIRSF" id="PIRSF000724">
    <property type="entry name" value="Pgk"/>
    <property type="match status" value="1"/>
</dbReference>
<dbReference type="EMBL" id="MHJG01000003">
    <property type="protein sequence ID" value="OGY64375.1"/>
    <property type="molecule type" value="Genomic_DNA"/>
</dbReference>
<dbReference type="GO" id="GO:0005829">
    <property type="term" value="C:cytosol"/>
    <property type="evidence" value="ECO:0007669"/>
    <property type="project" value="TreeGrafter"/>
</dbReference>
<dbReference type="InterPro" id="IPR015824">
    <property type="entry name" value="Phosphoglycerate_kinase_N"/>
</dbReference>
<comment type="similarity">
    <text evidence="9">Belongs to the phosphoglycerate kinase family.</text>
</comment>
<dbReference type="InterPro" id="IPR036043">
    <property type="entry name" value="Phosphoglycerate_kinase_sf"/>
</dbReference>
<evidence type="ECO:0000256" key="7">
    <source>
        <dbReference type="PIRSR" id="PIRSR000724-1"/>
    </source>
</evidence>
<dbReference type="PRINTS" id="PR00477">
    <property type="entry name" value="PHGLYCKINASE"/>
</dbReference>
<comment type="catalytic activity">
    <reaction evidence="1 9">
        <text>(2R)-3-phosphoglycerate + ATP = (2R)-3-phospho-glyceroyl phosphate + ADP</text>
        <dbReference type="Rhea" id="RHEA:14801"/>
        <dbReference type="ChEBI" id="CHEBI:30616"/>
        <dbReference type="ChEBI" id="CHEBI:57604"/>
        <dbReference type="ChEBI" id="CHEBI:58272"/>
        <dbReference type="ChEBI" id="CHEBI:456216"/>
        <dbReference type="EC" id="2.7.2.3"/>
    </reaction>
</comment>
<evidence type="ECO:0000256" key="1">
    <source>
        <dbReference type="ARBA" id="ARBA00000642"/>
    </source>
</evidence>
<dbReference type="Pfam" id="PF00162">
    <property type="entry name" value="PGK"/>
    <property type="match status" value="2"/>
</dbReference>
<evidence type="ECO:0000313" key="11">
    <source>
        <dbReference type="Proteomes" id="UP000177960"/>
    </source>
</evidence>
<dbReference type="PANTHER" id="PTHR11406:SF23">
    <property type="entry name" value="PHOSPHOGLYCERATE KINASE 1, CHLOROPLASTIC-RELATED"/>
    <property type="match status" value="1"/>
</dbReference>
<feature type="binding site" evidence="7">
    <location>
        <begin position="54"/>
        <end position="57"/>
    </location>
    <ligand>
        <name>substrate</name>
    </ligand>
</feature>
<feature type="binding site" evidence="7">
    <location>
        <begin position="23"/>
        <end position="25"/>
    </location>
    <ligand>
        <name>substrate</name>
    </ligand>
</feature>
<proteinExistence type="inferred from homology"/>
<evidence type="ECO:0000256" key="4">
    <source>
        <dbReference type="ARBA" id="ARBA00022741"/>
    </source>
</evidence>
<evidence type="ECO:0000256" key="5">
    <source>
        <dbReference type="ARBA" id="ARBA00022777"/>
    </source>
</evidence>
<name>A0A1G1ZIP8_9BACT</name>
<organism evidence="10 11">
    <name type="scientific">Candidatus Harrisonbacteria bacterium RIFCSPHIGHO2_02_FULL_42_16</name>
    <dbReference type="NCBI Taxonomy" id="1798404"/>
    <lineage>
        <taxon>Bacteria</taxon>
        <taxon>Candidatus Harrisoniibacteriota</taxon>
    </lineage>
</organism>
<dbReference type="STRING" id="1798404.A3B92_02470"/>
<dbReference type="EC" id="2.7.2.3" evidence="2 9"/>
<keyword evidence="6 8" id="KW-0067">ATP-binding</keyword>
<feature type="binding site" evidence="7">
    <location>
        <position position="120"/>
    </location>
    <ligand>
        <name>(2R)-3-phosphoglycerate</name>
        <dbReference type="ChEBI" id="CHEBI:58272"/>
    </ligand>
</feature>
<sequence>MIHYLKNVKVSELENKICLLRLDFNTEDNWRMRASLPTIHFLSRNCRVTVILSHKGRPFGNAQGNPNSFDKKLSLRLVAANLKKELKKPVIFIPHFRFKEIKKLIRVSPKGSVFLLENLRFLKGESRNSIELAGKLAGLGDIYINDAFAVSHRPNASVAGIAGFLPSYAGLELEAEIKNLSRIMKNPKKPLVIILGGIKIKDKLGVYRNLKNKAETFLIGGALTPKILKLKLPKVVWSEDFLKKNGIIKDIGRRSIAKFKSEIKKAGTIVWNGPVGDIYQKQFQKGTEEIARALARNKKAFTAVGGGETVMFLKKLKLDKKMDFISTGGGAMLDFLAGKKLPGIEALK</sequence>
<comment type="caution">
    <text evidence="10">The sequence shown here is derived from an EMBL/GenBank/DDBJ whole genome shotgun (WGS) entry which is preliminary data.</text>
</comment>
<evidence type="ECO:0000313" key="10">
    <source>
        <dbReference type="EMBL" id="OGY64375.1"/>
    </source>
</evidence>
<protein>
    <recommendedName>
        <fullName evidence="2 9">Phosphoglycerate kinase</fullName>
        <ecNumber evidence="2 9">2.7.2.3</ecNumber>
    </recommendedName>
</protein>
<dbReference type="GO" id="GO:0005524">
    <property type="term" value="F:ATP binding"/>
    <property type="evidence" value="ECO:0007669"/>
    <property type="project" value="UniProtKB-KW"/>
</dbReference>
<feature type="binding site" evidence="8">
    <location>
        <position position="203"/>
    </location>
    <ligand>
        <name>ATP</name>
        <dbReference type="ChEBI" id="CHEBI:30616"/>
    </ligand>
</feature>
<gene>
    <name evidence="10" type="ORF">A3B92_02470</name>
</gene>
<dbReference type="Gene3D" id="3.40.50.1260">
    <property type="entry name" value="Phosphoglycerate kinase, N-terminal domain"/>
    <property type="match status" value="3"/>
</dbReference>
<dbReference type="AlphaFoldDB" id="A0A1G1ZIP8"/>
<dbReference type="PANTHER" id="PTHR11406">
    <property type="entry name" value="PHOSPHOGLYCERATE KINASE"/>
    <property type="match status" value="1"/>
</dbReference>
<evidence type="ECO:0000256" key="3">
    <source>
        <dbReference type="ARBA" id="ARBA00022679"/>
    </source>
</evidence>
<accession>A0A1G1ZIP8</accession>
<keyword evidence="5 9" id="KW-0418">Kinase</keyword>
<keyword evidence="3 9" id="KW-0808">Transferase</keyword>
<reference evidence="10 11" key="1">
    <citation type="journal article" date="2016" name="Nat. Commun.">
        <title>Thousands of microbial genomes shed light on interconnected biogeochemical processes in an aquifer system.</title>
        <authorList>
            <person name="Anantharaman K."/>
            <person name="Brown C.T."/>
            <person name="Hug L.A."/>
            <person name="Sharon I."/>
            <person name="Castelle C.J."/>
            <person name="Probst A.J."/>
            <person name="Thomas B.C."/>
            <person name="Singh A."/>
            <person name="Wilkins M.J."/>
            <person name="Karaoz U."/>
            <person name="Brodie E.L."/>
            <person name="Williams K.H."/>
            <person name="Hubbard S.S."/>
            <person name="Banfield J.F."/>
        </authorList>
    </citation>
    <scope>NUCLEOTIDE SEQUENCE [LARGE SCALE GENOMIC DNA]</scope>
</reference>
<dbReference type="GO" id="GO:0006096">
    <property type="term" value="P:glycolytic process"/>
    <property type="evidence" value="ECO:0007669"/>
    <property type="project" value="InterPro"/>
</dbReference>
<dbReference type="GO" id="GO:0043531">
    <property type="term" value="F:ADP binding"/>
    <property type="evidence" value="ECO:0007669"/>
    <property type="project" value="TreeGrafter"/>
</dbReference>
<feature type="binding site" evidence="7">
    <location>
        <position position="31"/>
    </location>
    <ligand>
        <name>(2R)-3-phosphoglycerate</name>
        <dbReference type="ChEBI" id="CHEBI:58272"/>
    </ligand>
</feature>
<dbReference type="GO" id="GO:0004618">
    <property type="term" value="F:phosphoglycerate kinase activity"/>
    <property type="evidence" value="ECO:0007669"/>
    <property type="project" value="UniProtKB-EC"/>
</dbReference>